<accession>A0A0M3I207</accession>
<proteinExistence type="predicted"/>
<dbReference type="Pfam" id="PF08560">
    <property type="entry name" value="DUF1757"/>
    <property type="match status" value="2"/>
</dbReference>
<dbReference type="AlphaFoldDB" id="A0A0M3I207"/>
<organism evidence="1 2">
    <name type="scientific">Ascaris lumbricoides</name>
    <name type="common">Giant roundworm</name>
    <dbReference type="NCBI Taxonomy" id="6252"/>
    <lineage>
        <taxon>Eukaryota</taxon>
        <taxon>Metazoa</taxon>
        <taxon>Ecdysozoa</taxon>
        <taxon>Nematoda</taxon>
        <taxon>Chromadorea</taxon>
        <taxon>Rhabditida</taxon>
        <taxon>Spirurina</taxon>
        <taxon>Ascaridomorpha</taxon>
        <taxon>Ascaridoidea</taxon>
        <taxon>Ascarididae</taxon>
        <taxon>Ascaris</taxon>
    </lineage>
</organism>
<reference evidence="2" key="1">
    <citation type="submission" date="2017-02" db="UniProtKB">
        <authorList>
            <consortium name="WormBaseParasite"/>
        </authorList>
    </citation>
    <scope>IDENTIFICATION</scope>
</reference>
<dbReference type="PANTHER" id="PTHR38636:SF2">
    <property type="entry name" value="TRANSCELLULAR CHAPERONE SIGNALING (X)CROSS TISSUE"/>
    <property type="match status" value="1"/>
</dbReference>
<name>A0A0M3I207_ASCLU</name>
<evidence type="ECO:0000313" key="2">
    <source>
        <dbReference type="WBParaSite" id="ALUE_0001043001-mRNA-1"/>
    </source>
</evidence>
<dbReference type="PANTHER" id="PTHR38636">
    <property type="entry name" value="PROTEIN CBG20488"/>
    <property type="match status" value="1"/>
</dbReference>
<evidence type="ECO:0000313" key="1">
    <source>
        <dbReference type="Proteomes" id="UP000036681"/>
    </source>
</evidence>
<dbReference type="InterPro" id="IPR013869">
    <property type="entry name" value="DUF1757"/>
</dbReference>
<protein>
    <submittedName>
        <fullName evidence="2">ADP,ATP carrier protein</fullName>
    </submittedName>
</protein>
<keyword evidence="1" id="KW-1185">Reference proteome</keyword>
<sequence>MIGLEEWFYNFTQFSRTGNSPESLARVPRPFTELAIFGAFKGAELASVIGETLNYSEEAVFLTALYQHLSQLRRAHMAMSGNELRLLCIYLSIALRYLPCAVIRTEELGGPDGEEIICNFQNQGRFLISGLVLGPLAALAYAKFASWTEKDAKEKCYKIRCNEETMSLDRAVFAFGFIGWYWKRFQGAVDGINIAIAYSVLDNKDRAVFAFGFIGWYWKRFQGAVDGINIAIAYSVLDNKVMLFSLDSSR</sequence>
<dbReference type="Proteomes" id="UP000036681">
    <property type="component" value="Unplaced"/>
</dbReference>
<dbReference type="WBParaSite" id="ALUE_0001043001-mRNA-1">
    <property type="protein sequence ID" value="ALUE_0001043001-mRNA-1"/>
    <property type="gene ID" value="ALUE_0001043001"/>
</dbReference>